<dbReference type="EMBL" id="JBHTMP010000015">
    <property type="protein sequence ID" value="MFD1321874.1"/>
    <property type="molecule type" value="Genomic_DNA"/>
</dbReference>
<organism evidence="1 2">
    <name type="scientific">Micromonospora sonneratiae</name>
    <dbReference type="NCBI Taxonomy" id="1184706"/>
    <lineage>
        <taxon>Bacteria</taxon>
        <taxon>Bacillati</taxon>
        <taxon>Actinomycetota</taxon>
        <taxon>Actinomycetes</taxon>
        <taxon>Micromonosporales</taxon>
        <taxon>Micromonosporaceae</taxon>
        <taxon>Micromonospora</taxon>
    </lineage>
</organism>
<name>A0ABW3YCJ6_9ACTN</name>
<evidence type="ECO:0000313" key="2">
    <source>
        <dbReference type="Proteomes" id="UP001597260"/>
    </source>
</evidence>
<dbReference type="RefSeq" id="WP_377570233.1">
    <property type="nucleotide sequence ID" value="NZ_JBHTMP010000015.1"/>
</dbReference>
<comment type="caution">
    <text evidence="1">The sequence shown here is derived from an EMBL/GenBank/DDBJ whole genome shotgun (WGS) entry which is preliminary data.</text>
</comment>
<sequence length="273" mass="30113">MSARAVGKVACARIVAPVHPDFFGSTLLRHVLRTGEPNERYGRVWRMSKIEEGSGCLHGRLGFERAADQNLWDEAEQDFRRTAVQNGFVSPFVIRLTDLAVVFQPRKQELRVASFVGALRSILRTRNANPAEVWDVESLTGQVSFEDWRRTIEHVTHFRYRIDLGTQQSPPAMELTRLVAATQPDVTTLDLRAKDGIDSDSPLVREILRHAGDGFGDVRAVGRCAGAVSAERVWESALGGEVTVTEVSADPTTGEVSRASLLAQLSAIPPVDR</sequence>
<accession>A0ABW3YCJ6</accession>
<protein>
    <recommendedName>
        <fullName evidence="3">EAL domain-containing protein</fullName>
    </recommendedName>
</protein>
<evidence type="ECO:0000313" key="1">
    <source>
        <dbReference type="EMBL" id="MFD1321874.1"/>
    </source>
</evidence>
<dbReference type="Proteomes" id="UP001597260">
    <property type="component" value="Unassembled WGS sequence"/>
</dbReference>
<evidence type="ECO:0008006" key="3">
    <source>
        <dbReference type="Google" id="ProtNLM"/>
    </source>
</evidence>
<proteinExistence type="predicted"/>
<gene>
    <name evidence="1" type="ORF">ACFQ4H_12310</name>
</gene>
<reference evidence="2" key="1">
    <citation type="journal article" date="2019" name="Int. J. Syst. Evol. Microbiol.">
        <title>The Global Catalogue of Microorganisms (GCM) 10K type strain sequencing project: providing services to taxonomists for standard genome sequencing and annotation.</title>
        <authorList>
            <consortium name="The Broad Institute Genomics Platform"/>
            <consortium name="The Broad Institute Genome Sequencing Center for Infectious Disease"/>
            <person name="Wu L."/>
            <person name="Ma J."/>
        </authorList>
    </citation>
    <scope>NUCLEOTIDE SEQUENCE [LARGE SCALE GENOMIC DNA]</scope>
    <source>
        <strain evidence="2">JCM 31037</strain>
    </source>
</reference>
<keyword evidence="2" id="KW-1185">Reference proteome</keyword>